<dbReference type="InterPro" id="IPR021258">
    <property type="entry name" value="Epiplasmin"/>
</dbReference>
<dbReference type="Proteomes" id="UP000683925">
    <property type="component" value="Unassembled WGS sequence"/>
</dbReference>
<evidence type="ECO:0000256" key="1">
    <source>
        <dbReference type="SAM" id="MobiDB-lite"/>
    </source>
</evidence>
<dbReference type="OrthoDB" id="286864at2759"/>
<dbReference type="OMA" id="PTNNREP"/>
<keyword evidence="3" id="KW-1185">Reference proteome</keyword>
<dbReference type="AlphaFoldDB" id="A0A8S1XXB7"/>
<feature type="region of interest" description="Disordered" evidence="1">
    <location>
        <begin position="374"/>
        <end position="433"/>
    </location>
</feature>
<feature type="compositionally biased region" description="Low complexity" evidence="1">
    <location>
        <begin position="375"/>
        <end position="388"/>
    </location>
</feature>
<feature type="region of interest" description="Disordered" evidence="1">
    <location>
        <begin position="1"/>
        <end position="33"/>
    </location>
</feature>
<evidence type="ECO:0000313" key="3">
    <source>
        <dbReference type="Proteomes" id="UP000683925"/>
    </source>
</evidence>
<gene>
    <name evidence="2" type="ORF">POCTA_138.1.T1340098</name>
</gene>
<comment type="caution">
    <text evidence="2">The sequence shown here is derived from an EMBL/GenBank/DDBJ whole genome shotgun (WGS) entry which is preliminary data.</text>
</comment>
<dbReference type="EMBL" id="CAJJDP010000135">
    <property type="protein sequence ID" value="CAD8205032.1"/>
    <property type="molecule type" value="Genomic_DNA"/>
</dbReference>
<feature type="compositionally biased region" description="Basic and acidic residues" evidence="1">
    <location>
        <begin position="421"/>
        <end position="433"/>
    </location>
</feature>
<feature type="compositionally biased region" description="Low complexity" evidence="1">
    <location>
        <begin position="397"/>
        <end position="415"/>
    </location>
</feature>
<reference evidence="2" key="1">
    <citation type="submission" date="2021-01" db="EMBL/GenBank/DDBJ databases">
        <authorList>
            <consortium name="Genoscope - CEA"/>
            <person name="William W."/>
        </authorList>
    </citation>
    <scope>NUCLEOTIDE SEQUENCE</scope>
</reference>
<organism evidence="2 3">
    <name type="scientific">Paramecium octaurelia</name>
    <dbReference type="NCBI Taxonomy" id="43137"/>
    <lineage>
        <taxon>Eukaryota</taxon>
        <taxon>Sar</taxon>
        <taxon>Alveolata</taxon>
        <taxon>Ciliophora</taxon>
        <taxon>Intramacronucleata</taxon>
        <taxon>Oligohymenophorea</taxon>
        <taxon>Peniculida</taxon>
        <taxon>Parameciidae</taxon>
        <taxon>Paramecium</taxon>
    </lineage>
</organism>
<evidence type="ECO:0000313" key="2">
    <source>
        <dbReference type="EMBL" id="CAD8205032.1"/>
    </source>
</evidence>
<protein>
    <submittedName>
        <fullName evidence="2">Uncharacterized protein</fullName>
    </submittedName>
</protein>
<accession>A0A8S1XXB7</accession>
<sequence length="433" mass="49956">MANLPPQQYSPPSNLPTNNREPSTFQQPTLGQPQVAKSNLPIQSLPDTALQYLPQQIVQQPYSSQPLQQPLYAQLQPGKLGPQQPIFGQSQIQQIAQPPQEGNVVKGQSRIEYIPYERTITEYEEVRRQVQVPITKQVTDYYAVQYDIEYIPQVIQEKQIEYVPVERVAERTEYYIVEKQNVIQQPIGYQSQIQTNYIPEQFQYNQVIERQPALAYQPYQQPTQIQTREVTQYPVTQQQQYIQQLPIQQSVPLKQPAPQAQYLPTQYQQYASPIGIQQPQYQIQQTVPLNYGQQFQASQIQPVAKQPIATATVPQGYQIPTQTVPQQNQNSIYGQQPINQQVEQQPAFQSKPPQSQLAQTAQYNPQLQQTVGPNQFAQSVPQQQSLQQDLGRTRPYQQQQQPQQQQQQIPQQQQQGVPQKPNKEKSFLEKLFD</sequence>
<proteinExistence type="predicted"/>
<dbReference type="Pfam" id="PF10992">
    <property type="entry name" value="Epiplasmin"/>
    <property type="match status" value="1"/>
</dbReference>
<name>A0A8S1XXB7_PAROT</name>